<dbReference type="EC" id="3.1.3.5" evidence="3"/>
<feature type="domain" description="5'-Nucleotidase C-terminal" evidence="4">
    <location>
        <begin position="1"/>
        <end position="92"/>
    </location>
</feature>
<evidence type="ECO:0000256" key="2">
    <source>
        <dbReference type="ARBA" id="ARBA00006654"/>
    </source>
</evidence>
<dbReference type="Pfam" id="PF02872">
    <property type="entry name" value="5_nucleotid_C"/>
    <property type="match status" value="1"/>
</dbReference>
<reference evidence="5 6" key="1">
    <citation type="submission" date="2017-03" db="EMBL/GenBank/DDBJ databases">
        <title>Genome Survey of Euroglyphus maynei.</title>
        <authorList>
            <person name="Arlian L.G."/>
            <person name="Morgan M.S."/>
            <person name="Rider S.D."/>
        </authorList>
    </citation>
    <scope>NUCLEOTIDE SEQUENCE [LARGE SCALE GENOMIC DNA]</scope>
    <source>
        <strain evidence="5">Arlian Lab</strain>
        <tissue evidence="5">Whole body</tissue>
    </source>
</reference>
<name>A0A1Y3BNZ0_EURMA</name>
<comment type="catalytic activity">
    <reaction evidence="1">
        <text>a ribonucleoside 5'-phosphate + H2O = a ribonucleoside + phosphate</text>
        <dbReference type="Rhea" id="RHEA:12484"/>
        <dbReference type="ChEBI" id="CHEBI:15377"/>
        <dbReference type="ChEBI" id="CHEBI:18254"/>
        <dbReference type="ChEBI" id="CHEBI:43474"/>
        <dbReference type="ChEBI" id="CHEBI:58043"/>
        <dbReference type="EC" id="3.1.3.5"/>
    </reaction>
</comment>
<comment type="caution">
    <text evidence="5">The sequence shown here is derived from an EMBL/GenBank/DDBJ whole genome shotgun (WGS) entry which is preliminary data.</text>
</comment>
<feature type="non-terminal residue" evidence="5">
    <location>
        <position position="1"/>
    </location>
</feature>
<dbReference type="OrthoDB" id="7722975at2759"/>
<protein>
    <recommendedName>
        <fullName evidence="3">5'-nucleotidase</fullName>
        <ecNumber evidence="3">3.1.3.5</ecNumber>
    </recommendedName>
</protein>
<evidence type="ECO:0000259" key="4">
    <source>
        <dbReference type="Pfam" id="PF02872"/>
    </source>
</evidence>
<dbReference type="InterPro" id="IPR006179">
    <property type="entry name" value="5_nucleotidase/apyrase"/>
</dbReference>
<dbReference type="Proteomes" id="UP000194236">
    <property type="component" value="Unassembled WGS sequence"/>
</dbReference>
<evidence type="ECO:0000256" key="1">
    <source>
        <dbReference type="ARBA" id="ARBA00000815"/>
    </source>
</evidence>
<evidence type="ECO:0000313" key="6">
    <source>
        <dbReference type="Proteomes" id="UP000194236"/>
    </source>
</evidence>
<dbReference type="AlphaFoldDB" id="A0A1Y3BNZ0"/>
<dbReference type="InterPro" id="IPR008334">
    <property type="entry name" value="5'-Nucleotdase_C"/>
</dbReference>
<dbReference type="EMBL" id="MUJZ01011966">
    <property type="protein sequence ID" value="OTF81744.1"/>
    <property type="molecule type" value="Genomic_DNA"/>
</dbReference>
<evidence type="ECO:0000256" key="3">
    <source>
        <dbReference type="ARBA" id="ARBA00012643"/>
    </source>
</evidence>
<dbReference type="GO" id="GO:0009166">
    <property type="term" value="P:nucleotide catabolic process"/>
    <property type="evidence" value="ECO:0007669"/>
    <property type="project" value="InterPro"/>
</dbReference>
<evidence type="ECO:0000313" key="5">
    <source>
        <dbReference type="EMBL" id="OTF81744.1"/>
    </source>
</evidence>
<dbReference type="PANTHER" id="PTHR11575:SF24">
    <property type="entry name" value="5'-NUCLEOTIDASE"/>
    <property type="match status" value="1"/>
</dbReference>
<dbReference type="InterPro" id="IPR036907">
    <property type="entry name" value="5'-Nucleotdase_C_sf"/>
</dbReference>
<gene>
    <name evidence="5" type="ORF">BLA29_002929</name>
</gene>
<organism evidence="5 6">
    <name type="scientific">Euroglyphus maynei</name>
    <name type="common">Mayne's house dust mite</name>
    <dbReference type="NCBI Taxonomy" id="6958"/>
    <lineage>
        <taxon>Eukaryota</taxon>
        <taxon>Metazoa</taxon>
        <taxon>Ecdysozoa</taxon>
        <taxon>Arthropoda</taxon>
        <taxon>Chelicerata</taxon>
        <taxon>Arachnida</taxon>
        <taxon>Acari</taxon>
        <taxon>Acariformes</taxon>
        <taxon>Sarcoptiformes</taxon>
        <taxon>Astigmata</taxon>
        <taxon>Psoroptidia</taxon>
        <taxon>Analgoidea</taxon>
        <taxon>Pyroglyphidae</taxon>
        <taxon>Pyroglyphinae</taxon>
        <taxon>Euroglyphus</taxon>
    </lineage>
</organism>
<dbReference type="Gene3D" id="3.90.780.10">
    <property type="entry name" value="5'-Nucleotidase, C-terminal domain"/>
    <property type="match status" value="1"/>
</dbReference>
<dbReference type="PANTHER" id="PTHR11575">
    <property type="entry name" value="5'-NUCLEOTIDASE-RELATED"/>
    <property type="match status" value="1"/>
</dbReference>
<comment type="similarity">
    <text evidence="2">Belongs to the 5'-nucleotidase family.</text>
</comment>
<sequence>PFSNSLGILTVNGSELLNIFENSAEQHDRGGFLQISGARVTYRTTPCKTVIKKSTLINVEAFCDGEWIPIDKENTFQVIINSFLSRGGDNYTINMNNWLDYQLIDREILSEYIRNRQNVTPVLENRIQFIVDNDDDGSNSSQMLIVNSYLSFMITILFLIISSQI</sequence>
<dbReference type="SUPFAM" id="SSF55816">
    <property type="entry name" value="5'-nucleotidase (syn. UDP-sugar hydrolase), C-terminal domain"/>
    <property type="match status" value="1"/>
</dbReference>
<keyword evidence="6" id="KW-1185">Reference proteome</keyword>
<dbReference type="GO" id="GO:0008253">
    <property type="term" value="F:5'-nucleotidase activity"/>
    <property type="evidence" value="ECO:0007669"/>
    <property type="project" value="UniProtKB-EC"/>
</dbReference>
<accession>A0A1Y3BNZ0</accession>
<proteinExistence type="inferred from homology"/>